<evidence type="ECO:0000313" key="4">
    <source>
        <dbReference type="EMBL" id="RMA82098.1"/>
    </source>
</evidence>
<dbReference type="RefSeq" id="WP_121875447.1">
    <property type="nucleotide sequence ID" value="NZ_REFJ01000001.1"/>
</dbReference>
<dbReference type="Pfam" id="PF04353">
    <property type="entry name" value="Rsd_AlgQ"/>
    <property type="match status" value="1"/>
</dbReference>
<gene>
    <name evidence="4" type="ORF">DFR27_0045</name>
</gene>
<dbReference type="AlphaFoldDB" id="A0A3M0AH55"/>
<keyword evidence="5" id="KW-1185">Reference proteome</keyword>
<dbReference type="InterPro" id="IPR038309">
    <property type="entry name" value="Rsd/AlgQ_sf"/>
</dbReference>
<dbReference type="InterPro" id="IPR007448">
    <property type="entry name" value="Sigma70_reg_Rsd_AlgQ"/>
</dbReference>
<evidence type="ECO:0000256" key="1">
    <source>
        <dbReference type="ARBA" id="ARBA00023015"/>
    </source>
</evidence>
<protein>
    <submittedName>
        <fullName evidence="4">Regulator of sigma D</fullName>
    </submittedName>
</protein>
<organism evidence="4 5">
    <name type="scientific">Umboniibacter marinipuniceus</name>
    <dbReference type="NCBI Taxonomy" id="569599"/>
    <lineage>
        <taxon>Bacteria</taxon>
        <taxon>Pseudomonadati</taxon>
        <taxon>Pseudomonadota</taxon>
        <taxon>Gammaproteobacteria</taxon>
        <taxon>Cellvibrionales</taxon>
        <taxon>Cellvibrionaceae</taxon>
        <taxon>Umboniibacter</taxon>
    </lineage>
</organism>
<dbReference type="OrthoDB" id="5567237at2"/>
<comment type="caution">
    <text evidence="4">The sequence shown here is derived from an EMBL/GenBank/DDBJ whole genome shotgun (WGS) entry which is preliminary data.</text>
</comment>
<evidence type="ECO:0000256" key="3">
    <source>
        <dbReference type="RuleBase" id="RU004409"/>
    </source>
</evidence>
<dbReference type="EMBL" id="REFJ01000001">
    <property type="protein sequence ID" value="RMA82098.1"/>
    <property type="molecule type" value="Genomic_DNA"/>
</dbReference>
<name>A0A3M0AH55_9GAMM</name>
<comment type="similarity">
    <text evidence="3">Belongs to the Rsd/AlgQ family.</text>
</comment>
<keyword evidence="2 3" id="KW-0804">Transcription</keyword>
<accession>A0A3M0AH55</accession>
<reference evidence="4 5" key="1">
    <citation type="submission" date="2018-10" db="EMBL/GenBank/DDBJ databases">
        <title>Genomic Encyclopedia of Type Strains, Phase IV (KMG-IV): sequencing the most valuable type-strain genomes for metagenomic binning, comparative biology and taxonomic classification.</title>
        <authorList>
            <person name="Goeker M."/>
        </authorList>
    </citation>
    <scope>NUCLEOTIDE SEQUENCE [LARGE SCALE GENOMIC DNA]</scope>
    <source>
        <strain evidence="4 5">DSM 25080</strain>
    </source>
</reference>
<evidence type="ECO:0000313" key="5">
    <source>
        <dbReference type="Proteomes" id="UP000267187"/>
    </source>
</evidence>
<evidence type="ECO:0000256" key="2">
    <source>
        <dbReference type="ARBA" id="ARBA00023163"/>
    </source>
</evidence>
<dbReference type="Gene3D" id="1.20.120.1370">
    <property type="entry name" value="Regulator of RNA polymerase sigma(70) subunit, domain 4"/>
    <property type="match status" value="1"/>
</dbReference>
<dbReference type="PIRSF" id="PIRSF016548">
    <property type="entry name" value="Rsd_AlgQ"/>
    <property type="match status" value="1"/>
</dbReference>
<dbReference type="NCBIfam" id="NF008723">
    <property type="entry name" value="PRK11718.1"/>
    <property type="match status" value="1"/>
</dbReference>
<proteinExistence type="inferred from homology"/>
<keyword evidence="1 3" id="KW-0805">Transcription regulation</keyword>
<sequence>MLIKSQTAAERFGGVSTIIDSWLQERQQLVKIYCQLTGLHPAQPRPVWDSIQRFCQLLVDYASKGHFEVYEQLMLEGQDFKDGSDEIAGVLIPKLEQNTQHLMDFHDFVNEKCNLHELANKVVGLGEHLEARFEMEDQMIEILHNAHRDMVEG</sequence>
<dbReference type="Proteomes" id="UP000267187">
    <property type="component" value="Unassembled WGS sequence"/>
</dbReference>
<dbReference type="GO" id="GO:0006355">
    <property type="term" value="P:regulation of DNA-templated transcription"/>
    <property type="evidence" value="ECO:0007669"/>
    <property type="project" value="InterPro"/>
</dbReference>